<evidence type="ECO:0000256" key="9">
    <source>
        <dbReference type="SAM" id="MobiDB-lite"/>
    </source>
</evidence>
<keyword evidence="8" id="KW-0175">Coiled coil</keyword>
<feature type="compositionally biased region" description="Basic and acidic residues" evidence="9">
    <location>
        <begin position="1"/>
        <end position="18"/>
    </location>
</feature>
<protein>
    <recommendedName>
        <fullName evidence="3">KIF-binding protein</fullName>
    </recommendedName>
    <alternativeName>
        <fullName evidence="6">KIF1-binding protein</fullName>
    </alternativeName>
</protein>
<evidence type="ECO:0000256" key="5">
    <source>
        <dbReference type="ARBA" id="ARBA00023212"/>
    </source>
</evidence>
<evidence type="ECO:0000256" key="8">
    <source>
        <dbReference type="SAM" id="Coils"/>
    </source>
</evidence>
<comment type="function">
    <text evidence="7">Activator of KIF1B plus-end-directed microtubule motor activity. Required for organization of axonal microtubules, and axonal outgrowth and maintenance during peripheral and central nervous system development.</text>
</comment>
<dbReference type="SUPFAM" id="SSF48452">
    <property type="entry name" value="TPR-like"/>
    <property type="match status" value="1"/>
</dbReference>
<comment type="subcellular location">
    <subcellularLocation>
        <location evidence="1">Cytoplasm</location>
        <location evidence="1">Cytoskeleton</location>
    </subcellularLocation>
</comment>
<keyword evidence="11" id="KW-1185">Reference proteome</keyword>
<feature type="region of interest" description="Disordered" evidence="9">
    <location>
        <begin position="1"/>
        <end position="23"/>
    </location>
</feature>
<gene>
    <name evidence="10" type="ORF">RIMI_LOCUS17709765</name>
</gene>
<dbReference type="InterPro" id="IPR011990">
    <property type="entry name" value="TPR-like_helical_dom_sf"/>
</dbReference>
<comment type="caution">
    <text evidence="10">The sequence shown here is derived from an EMBL/GenBank/DDBJ whole genome shotgun (WGS) entry which is preliminary data.</text>
</comment>
<evidence type="ECO:0000256" key="6">
    <source>
        <dbReference type="ARBA" id="ARBA00030697"/>
    </source>
</evidence>
<organism evidence="10 11">
    <name type="scientific">Ranitomeya imitator</name>
    <name type="common">mimic poison frog</name>
    <dbReference type="NCBI Taxonomy" id="111125"/>
    <lineage>
        <taxon>Eukaryota</taxon>
        <taxon>Metazoa</taxon>
        <taxon>Chordata</taxon>
        <taxon>Craniata</taxon>
        <taxon>Vertebrata</taxon>
        <taxon>Euteleostomi</taxon>
        <taxon>Amphibia</taxon>
        <taxon>Batrachia</taxon>
        <taxon>Anura</taxon>
        <taxon>Neobatrachia</taxon>
        <taxon>Hyloidea</taxon>
        <taxon>Dendrobatidae</taxon>
        <taxon>Dendrobatinae</taxon>
        <taxon>Ranitomeya</taxon>
    </lineage>
</organism>
<evidence type="ECO:0000256" key="4">
    <source>
        <dbReference type="ARBA" id="ARBA00022490"/>
    </source>
</evidence>
<feature type="compositionally biased region" description="Acidic residues" evidence="9">
    <location>
        <begin position="87"/>
        <end position="96"/>
    </location>
</feature>
<evidence type="ECO:0000256" key="2">
    <source>
        <dbReference type="ARBA" id="ARBA00010305"/>
    </source>
</evidence>
<evidence type="ECO:0000313" key="11">
    <source>
        <dbReference type="Proteomes" id="UP001176940"/>
    </source>
</evidence>
<dbReference type="EMBL" id="CAUEEQ010052334">
    <property type="protein sequence ID" value="CAJ0961320.1"/>
    <property type="molecule type" value="Genomic_DNA"/>
</dbReference>
<dbReference type="Proteomes" id="UP001176940">
    <property type="component" value="Unassembled WGS sequence"/>
</dbReference>
<reference evidence="10" key="1">
    <citation type="submission" date="2023-07" db="EMBL/GenBank/DDBJ databases">
        <authorList>
            <person name="Stuckert A."/>
        </authorList>
    </citation>
    <scope>NUCLEOTIDE SEQUENCE</scope>
</reference>
<keyword evidence="5" id="KW-0206">Cytoskeleton</keyword>
<comment type="similarity">
    <text evidence="2">Belongs to the KIF-binding protein family.</text>
</comment>
<evidence type="ECO:0000256" key="3">
    <source>
        <dbReference type="ARBA" id="ARBA00016840"/>
    </source>
</evidence>
<feature type="region of interest" description="Disordered" evidence="9">
    <location>
        <begin position="70"/>
        <end position="100"/>
    </location>
</feature>
<dbReference type="InterPro" id="IPR022083">
    <property type="entry name" value="KBP"/>
</dbReference>
<dbReference type="PANTHER" id="PTHR46321">
    <property type="entry name" value="KIF1-BINDING PROTEIN"/>
    <property type="match status" value="1"/>
</dbReference>
<feature type="coiled-coil region" evidence="8">
    <location>
        <begin position="360"/>
        <end position="395"/>
    </location>
</feature>
<accession>A0ABN9M9T3</accession>
<proteinExistence type="inferred from homology"/>
<dbReference type="Pfam" id="PF12309">
    <property type="entry name" value="KBP_C"/>
    <property type="match status" value="1"/>
</dbReference>
<dbReference type="Gene3D" id="1.25.40.10">
    <property type="entry name" value="Tetratricopeptide repeat domain"/>
    <property type="match status" value="1"/>
</dbReference>
<name>A0ABN9M9T3_9NEOB</name>
<keyword evidence="4" id="KW-0963">Cytoplasm</keyword>
<evidence type="ECO:0000256" key="7">
    <source>
        <dbReference type="ARBA" id="ARBA00045179"/>
    </source>
</evidence>
<dbReference type="PANTHER" id="PTHR46321:SF1">
    <property type="entry name" value="KIF-BINDING PROTEIN"/>
    <property type="match status" value="1"/>
</dbReference>
<sequence>MTEPMEKTDGHPEGHRDLPLPMADSWQAACDVYQRAITASEVESKTDPENEPYRSKYRARELLREVRALLAPGAEEESGRQGGSQGDEGDEEEEEEDHGRLQAARLAVIEFRLGVNHTVTEELSAGEEHLVKAVRLLERSRMSPDCVSIYVQAQNELGILWSDRGEIIIAQTYLESAESLYCQYMKKIGKPPTDPDEFFTLEEQTVTEQERAKRSVIHHPPPILLLSNRFGLRFERIYTHTLYYLAQVYQHLKQYDKAAQYCHTTLQRQLEYDGYKPVEWAINAATLSQYYLAKQYYMEARHCLAASTVLFSKAGKIPSPEAAKETDESEQERLDHLRQKKAEIARCWIKYCLNLLADARKQLEDNIGELHVDLQEELKAERKKQEDEKENGRKKAVLFGSSDLYDSILAVEEKVDCSLPLDFKEAREVFSPKEYFELDGHVTDHIEVIQDHSALFKVLAFFEEDYERRCKMHKRRVDMLEPICKELNPQYYLLICRQLQFELADTYYEMMDLKVAIGNKLDEMDSHTIKKINSLAQSAIKFYEMFLDSLRSPDKKFPEKLEDDVLRPALVAKFHIARLYGKLITADVKKQLENMQISLNYYFFVVSYCADHEEAVKSVETELELTKEMVALLPARMERLRMQLSSFS</sequence>
<evidence type="ECO:0000256" key="1">
    <source>
        <dbReference type="ARBA" id="ARBA00004245"/>
    </source>
</evidence>
<evidence type="ECO:0000313" key="10">
    <source>
        <dbReference type="EMBL" id="CAJ0961320.1"/>
    </source>
</evidence>